<organism evidence="1 2">
    <name type="scientific">Clostridium saccharobutylicum</name>
    <dbReference type="NCBI Taxonomy" id="169679"/>
    <lineage>
        <taxon>Bacteria</taxon>
        <taxon>Bacillati</taxon>
        <taxon>Bacillota</taxon>
        <taxon>Clostridia</taxon>
        <taxon>Eubacteriales</taxon>
        <taxon>Clostridiaceae</taxon>
        <taxon>Clostridium</taxon>
    </lineage>
</organism>
<dbReference type="RefSeq" id="WP_077864089.1">
    <property type="nucleotide sequence ID" value="NZ_LZYZ01000001.1"/>
</dbReference>
<accession>A0A1S8NIU4</accession>
<comment type="caution">
    <text evidence="1">The sequence shown here is derived from an EMBL/GenBank/DDBJ whole genome shotgun (WGS) entry which is preliminary data.</text>
</comment>
<evidence type="ECO:0000313" key="2">
    <source>
        <dbReference type="Proteomes" id="UP000191154"/>
    </source>
</evidence>
<protein>
    <submittedName>
        <fullName evidence="1">Uncharacterized protein</fullName>
    </submittedName>
</protein>
<name>A0A1S8NIU4_CLOSA</name>
<sequence length="98" mass="11863">MEQYNKIIYFFDSYYLMLDYNQTLNQIVNEFIENETEETTNEIISQMDKALNDIELQEKTLSEIITNCIEMNTTPEQMFEMIKEIYYEFKSKIKIIEG</sequence>
<proteinExistence type="predicted"/>
<dbReference type="EMBL" id="LZYZ01000001">
    <property type="protein sequence ID" value="OOM16370.1"/>
    <property type="molecule type" value="Genomic_DNA"/>
</dbReference>
<dbReference type="Proteomes" id="UP000191154">
    <property type="component" value="Unassembled WGS sequence"/>
</dbReference>
<reference evidence="1 2" key="1">
    <citation type="submission" date="2016-05" db="EMBL/GenBank/DDBJ databases">
        <title>Microbial solvent formation.</title>
        <authorList>
            <person name="Poehlein A."/>
            <person name="Montoya Solano J.D."/>
            <person name="Flitsch S."/>
            <person name="Krabben P."/>
            <person name="Duerre P."/>
            <person name="Daniel R."/>
        </authorList>
    </citation>
    <scope>NUCLEOTIDE SEQUENCE [LARGE SCALE GENOMIC DNA]</scope>
    <source>
        <strain evidence="1 2">L1-8</strain>
    </source>
</reference>
<gene>
    <name evidence="1" type="ORF">CLOSAC_06410</name>
</gene>
<dbReference type="AlphaFoldDB" id="A0A1S8NIU4"/>
<evidence type="ECO:0000313" key="1">
    <source>
        <dbReference type="EMBL" id="OOM16370.1"/>
    </source>
</evidence>